<feature type="region of interest" description="Disordered" evidence="1">
    <location>
        <begin position="407"/>
        <end position="445"/>
    </location>
</feature>
<keyword evidence="3" id="KW-1185">Reference proteome</keyword>
<reference evidence="2 3" key="1">
    <citation type="submission" date="2019-12" db="EMBL/GenBank/DDBJ databases">
        <title>A genome sequence resource for the geographically widespread anthracnose pathogen Colletotrichum asianum.</title>
        <authorList>
            <person name="Meng Y."/>
        </authorList>
    </citation>
    <scope>NUCLEOTIDE SEQUENCE [LARGE SCALE GENOMIC DNA]</scope>
    <source>
        <strain evidence="2 3">ICMP 18580</strain>
    </source>
</reference>
<feature type="compositionally biased region" description="Basic and acidic residues" evidence="1">
    <location>
        <begin position="45"/>
        <end position="90"/>
    </location>
</feature>
<accession>A0A8H3W327</accession>
<dbReference type="OrthoDB" id="4851851at2759"/>
<feature type="compositionally biased region" description="Polar residues" evidence="1">
    <location>
        <begin position="586"/>
        <end position="601"/>
    </location>
</feature>
<protein>
    <recommendedName>
        <fullName evidence="4">Reticulocyte-binding protein 2-like protein a</fullName>
    </recommendedName>
</protein>
<feature type="region of interest" description="Disordered" evidence="1">
    <location>
        <begin position="249"/>
        <end position="376"/>
    </location>
</feature>
<feature type="compositionally biased region" description="Polar residues" evidence="1">
    <location>
        <begin position="426"/>
        <end position="443"/>
    </location>
</feature>
<dbReference type="EMBL" id="WOWK01000132">
    <property type="protein sequence ID" value="KAF0317372.1"/>
    <property type="molecule type" value="Genomic_DNA"/>
</dbReference>
<dbReference type="Proteomes" id="UP000434172">
    <property type="component" value="Unassembled WGS sequence"/>
</dbReference>
<gene>
    <name evidence="2" type="ORF">GQ607_015419</name>
</gene>
<comment type="caution">
    <text evidence="2">The sequence shown here is derived from an EMBL/GenBank/DDBJ whole genome shotgun (WGS) entry which is preliminary data.</text>
</comment>
<evidence type="ECO:0000256" key="1">
    <source>
        <dbReference type="SAM" id="MobiDB-lite"/>
    </source>
</evidence>
<evidence type="ECO:0008006" key="4">
    <source>
        <dbReference type="Google" id="ProtNLM"/>
    </source>
</evidence>
<dbReference type="AlphaFoldDB" id="A0A8H3W327"/>
<evidence type="ECO:0000313" key="2">
    <source>
        <dbReference type="EMBL" id="KAF0317372.1"/>
    </source>
</evidence>
<feature type="region of interest" description="Disordered" evidence="1">
    <location>
        <begin position="476"/>
        <end position="610"/>
    </location>
</feature>
<feature type="compositionally biased region" description="Polar residues" evidence="1">
    <location>
        <begin position="556"/>
        <end position="578"/>
    </location>
</feature>
<feature type="region of interest" description="Disordered" evidence="1">
    <location>
        <begin position="186"/>
        <end position="207"/>
    </location>
</feature>
<feature type="compositionally biased region" description="Low complexity" evidence="1">
    <location>
        <begin position="343"/>
        <end position="358"/>
    </location>
</feature>
<sequence length="610" mass="68110">MPGRACGMPPPPVEPAHMPYTSSQALPRVPPPPPPPEATSSLSPDKSRESEEIENLRRELAKVKEDQRAREERQRQEEFEKRVQEEAEKHMKQRMEEIRLAQEAARKELEEAKAQIEKAAREAIEAERHAEEQRRVQEREELEECQRIARAKLEAELRARAEWEQLKEQEALRLRMDAEAKVEARLAHEQEERRRIQEEEEEKERVRQQIRDELTIFPEQQLLESEYHQSEATKALSIGSSDNAKALNLQTSDDGVAGSTEGDCKTKNATLDPFMYLEKTSTPPPPNLQRNDIETQEPYWAWEHYSSTMPSGSIPEDPGYTYADLENHALQEGQLAPDDDESGSSSSTGTDSDDNGSSLGIGGIFEHEASDDEDSDAGTVIAAFDKPRLTPSVMCDDGARTKGKEVFSAQGTQAEGLSNPEVGSTYYGNSRFPSTGTSGQNRPKTQEVPLKIPAQEEAILPAALAQYLITEGNEERQQVAREEFQEEIDNGDGGANLRSHPKQLATSEAVPGGTKNAFLTDHQSGGKSLRTHSSRDSPLLPLLAKHISDFEEETSQRNMSSNSSRAPQQSQDMKSSDGSFRPFLQEGTSINEQLRPQTGSLNEGFELSFF</sequence>
<name>A0A8H3W327_9PEZI</name>
<organism evidence="2 3">
    <name type="scientific">Colletotrichum asianum</name>
    <dbReference type="NCBI Taxonomy" id="702518"/>
    <lineage>
        <taxon>Eukaryota</taxon>
        <taxon>Fungi</taxon>
        <taxon>Dikarya</taxon>
        <taxon>Ascomycota</taxon>
        <taxon>Pezizomycotina</taxon>
        <taxon>Sordariomycetes</taxon>
        <taxon>Hypocreomycetidae</taxon>
        <taxon>Glomerellales</taxon>
        <taxon>Glomerellaceae</taxon>
        <taxon>Colletotrichum</taxon>
        <taxon>Colletotrichum gloeosporioides species complex</taxon>
    </lineage>
</organism>
<feature type="compositionally biased region" description="Pro residues" evidence="1">
    <location>
        <begin position="28"/>
        <end position="37"/>
    </location>
</feature>
<evidence type="ECO:0000313" key="3">
    <source>
        <dbReference type="Proteomes" id="UP000434172"/>
    </source>
</evidence>
<feature type="region of interest" description="Disordered" evidence="1">
    <location>
        <begin position="1"/>
        <end position="90"/>
    </location>
</feature>
<proteinExistence type="predicted"/>